<dbReference type="AlphaFoldDB" id="A0A166A8A0"/>
<sequence length="154" mass="17005">MKISLRILKHYVNDSIQQSHLPELMPHSHASRNERRRGRTSILESGGNLLLGLVVAREAVDPALDEDEANLECLSLRLPSRCFHIATTFLTRNQRSSGIDGANPIPKQKGIRKGWRAGARAESGGKKRNRSNQRMRPEAMAGQEGGDASLDLST</sequence>
<feature type="region of interest" description="Disordered" evidence="1">
    <location>
        <begin position="19"/>
        <end position="39"/>
    </location>
</feature>
<feature type="region of interest" description="Disordered" evidence="1">
    <location>
        <begin position="95"/>
        <end position="154"/>
    </location>
</feature>
<evidence type="ECO:0000256" key="1">
    <source>
        <dbReference type="SAM" id="MobiDB-lite"/>
    </source>
</evidence>
<dbReference type="EMBL" id="KV417664">
    <property type="protein sequence ID" value="KZP11345.1"/>
    <property type="molecule type" value="Genomic_DNA"/>
</dbReference>
<accession>A0A166A8A0</accession>
<proteinExistence type="predicted"/>
<organism evidence="2 3">
    <name type="scientific">Athelia psychrophila</name>
    <dbReference type="NCBI Taxonomy" id="1759441"/>
    <lineage>
        <taxon>Eukaryota</taxon>
        <taxon>Fungi</taxon>
        <taxon>Dikarya</taxon>
        <taxon>Basidiomycota</taxon>
        <taxon>Agaricomycotina</taxon>
        <taxon>Agaricomycetes</taxon>
        <taxon>Agaricomycetidae</taxon>
        <taxon>Atheliales</taxon>
        <taxon>Atheliaceae</taxon>
        <taxon>Athelia</taxon>
    </lineage>
</organism>
<gene>
    <name evidence="2" type="ORF">FIBSPDRAFT_937573</name>
</gene>
<dbReference type="Proteomes" id="UP000076532">
    <property type="component" value="Unassembled WGS sequence"/>
</dbReference>
<name>A0A166A8A0_9AGAM</name>
<evidence type="ECO:0000313" key="3">
    <source>
        <dbReference type="Proteomes" id="UP000076532"/>
    </source>
</evidence>
<keyword evidence="3" id="KW-1185">Reference proteome</keyword>
<protein>
    <submittedName>
        <fullName evidence="2">Uncharacterized protein</fullName>
    </submittedName>
</protein>
<reference evidence="2 3" key="1">
    <citation type="journal article" date="2016" name="Mol. Biol. Evol.">
        <title>Comparative Genomics of Early-Diverging Mushroom-Forming Fungi Provides Insights into the Origins of Lignocellulose Decay Capabilities.</title>
        <authorList>
            <person name="Nagy L.G."/>
            <person name="Riley R."/>
            <person name="Tritt A."/>
            <person name="Adam C."/>
            <person name="Daum C."/>
            <person name="Floudas D."/>
            <person name="Sun H."/>
            <person name="Yadav J.S."/>
            <person name="Pangilinan J."/>
            <person name="Larsson K.H."/>
            <person name="Matsuura K."/>
            <person name="Barry K."/>
            <person name="Labutti K."/>
            <person name="Kuo R."/>
            <person name="Ohm R.A."/>
            <person name="Bhattacharya S.S."/>
            <person name="Shirouzu T."/>
            <person name="Yoshinaga Y."/>
            <person name="Martin F.M."/>
            <person name="Grigoriev I.V."/>
            <person name="Hibbett D.S."/>
        </authorList>
    </citation>
    <scope>NUCLEOTIDE SEQUENCE [LARGE SCALE GENOMIC DNA]</scope>
    <source>
        <strain evidence="2 3">CBS 109695</strain>
    </source>
</reference>
<evidence type="ECO:0000313" key="2">
    <source>
        <dbReference type="EMBL" id="KZP11345.1"/>
    </source>
</evidence>